<comment type="caution">
    <text evidence="2">The sequence shown here is derived from an EMBL/GenBank/DDBJ whole genome shotgun (WGS) entry which is preliminary data.</text>
</comment>
<gene>
    <name evidence="2" type="ORF">AQI88_08825</name>
</gene>
<keyword evidence="1" id="KW-0472">Membrane</keyword>
<organism evidence="2 3">
    <name type="scientific">Streptomyces cellostaticus</name>
    <dbReference type="NCBI Taxonomy" id="67285"/>
    <lineage>
        <taxon>Bacteria</taxon>
        <taxon>Bacillati</taxon>
        <taxon>Actinomycetota</taxon>
        <taxon>Actinomycetes</taxon>
        <taxon>Kitasatosporales</taxon>
        <taxon>Streptomycetaceae</taxon>
        <taxon>Streptomyces</taxon>
    </lineage>
</organism>
<feature type="transmembrane region" description="Helical" evidence="1">
    <location>
        <begin position="204"/>
        <end position="225"/>
    </location>
</feature>
<accession>A0A124HDC4</accession>
<keyword evidence="1" id="KW-0812">Transmembrane</keyword>
<dbReference type="STRING" id="67285.AQI88_08825"/>
<dbReference type="AlphaFoldDB" id="A0A124HDC4"/>
<evidence type="ECO:0000313" key="3">
    <source>
        <dbReference type="Proteomes" id="UP000054241"/>
    </source>
</evidence>
<protein>
    <recommendedName>
        <fullName evidence="4">DUF4239 domain-containing protein</fullName>
    </recommendedName>
</protein>
<dbReference type="Pfam" id="PF14023">
    <property type="entry name" value="Bestrophin-like"/>
    <property type="match status" value="1"/>
</dbReference>
<dbReference type="InterPro" id="IPR025333">
    <property type="entry name" value="DUF4239"/>
</dbReference>
<keyword evidence="3" id="KW-1185">Reference proteome</keyword>
<dbReference type="OrthoDB" id="3427059at2"/>
<dbReference type="Proteomes" id="UP000054241">
    <property type="component" value="Unassembled WGS sequence"/>
</dbReference>
<feature type="transmembrane region" description="Helical" evidence="1">
    <location>
        <begin position="41"/>
        <end position="62"/>
    </location>
</feature>
<feature type="transmembrane region" description="Helical" evidence="1">
    <location>
        <begin position="175"/>
        <end position="198"/>
    </location>
</feature>
<dbReference type="RefSeq" id="WP_066994580.1">
    <property type="nucleotide sequence ID" value="NZ_BNDU01000004.1"/>
</dbReference>
<evidence type="ECO:0000313" key="2">
    <source>
        <dbReference type="EMBL" id="KUM97101.1"/>
    </source>
</evidence>
<evidence type="ECO:0008006" key="4">
    <source>
        <dbReference type="Google" id="ProtNLM"/>
    </source>
</evidence>
<sequence length="249" mass="26936">MIETFAVVVGIALVAAGAVVVRHRLWPLGPDEEPREDVAEYISMMVGVLYALVLGLAMVSVWENRSGVEGHVQAEASAAHQIRLLSAGLPAAAADRTRSAVDAYVHHVVSTEWPGMREGEPPGREGWDLLDTLRAAGRIPAAATPTEQATLQETLAQLSTLDEARRGRETDLGNTLSPVLWFGLIVGGVLTVAFMFMFGVKRSLTHVVMVMGLTALITFTVLLVYQLNQPFNGMFAVNSAPFTRYFPHA</sequence>
<evidence type="ECO:0000256" key="1">
    <source>
        <dbReference type="SAM" id="Phobius"/>
    </source>
</evidence>
<proteinExistence type="predicted"/>
<dbReference type="EMBL" id="LMWL01000012">
    <property type="protein sequence ID" value="KUM97101.1"/>
    <property type="molecule type" value="Genomic_DNA"/>
</dbReference>
<keyword evidence="1" id="KW-1133">Transmembrane helix</keyword>
<name>A0A124HDC4_9ACTN</name>
<reference evidence="2 3" key="1">
    <citation type="submission" date="2015-10" db="EMBL/GenBank/DDBJ databases">
        <title>Draft genome sequence of Streptomyces cellostaticus DSM 40189, type strain for the species Streptomyces cellostaticus.</title>
        <authorList>
            <person name="Ruckert C."/>
            <person name="Winkler A."/>
            <person name="Kalinowski J."/>
            <person name="Kampfer P."/>
            <person name="Glaeser S."/>
        </authorList>
    </citation>
    <scope>NUCLEOTIDE SEQUENCE [LARGE SCALE GENOMIC DNA]</scope>
    <source>
        <strain evidence="2 3">DSM 40189</strain>
    </source>
</reference>